<dbReference type="AlphaFoldDB" id="A0A7E4V2X2"/>
<keyword evidence="1" id="KW-0812">Transmembrane</keyword>
<accession>A0A7E4V2X2</accession>
<keyword evidence="1" id="KW-1133">Transmembrane helix</keyword>
<protein>
    <submittedName>
        <fullName evidence="3">Secreted protein</fullName>
    </submittedName>
</protein>
<dbReference type="WBParaSite" id="Pan_g15565.t1">
    <property type="protein sequence ID" value="Pan_g15565.t1"/>
    <property type="gene ID" value="Pan_g15565"/>
</dbReference>
<evidence type="ECO:0000313" key="3">
    <source>
        <dbReference type="WBParaSite" id="Pan_g15565.t1"/>
    </source>
</evidence>
<sequence>MAVGAVKGGPKLCRWHSLAAQLLIAILLTPVASAFWVYWIRTSLRLKGWSRSKSFSLDALKRWTIYCGQFWRCCNVNAEAKEQSSSQWQSEGRKFMFAIVADKLLPFNGRYSRYQPQC</sequence>
<keyword evidence="1" id="KW-0472">Membrane</keyword>
<organism evidence="2 3">
    <name type="scientific">Panagrellus redivivus</name>
    <name type="common">Microworm</name>
    <dbReference type="NCBI Taxonomy" id="6233"/>
    <lineage>
        <taxon>Eukaryota</taxon>
        <taxon>Metazoa</taxon>
        <taxon>Ecdysozoa</taxon>
        <taxon>Nematoda</taxon>
        <taxon>Chromadorea</taxon>
        <taxon>Rhabditida</taxon>
        <taxon>Tylenchina</taxon>
        <taxon>Panagrolaimomorpha</taxon>
        <taxon>Panagrolaimoidea</taxon>
        <taxon>Panagrolaimidae</taxon>
        <taxon>Panagrellus</taxon>
    </lineage>
</organism>
<evidence type="ECO:0000313" key="2">
    <source>
        <dbReference type="Proteomes" id="UP000492821"/>
    </source>
</evidence>
<evidence type="ECO:0000256" key="1">
    <source>
        <dbReference type="SAM" id="Phobius"/>
    </source>
</evidence>
<reference evidence="3" key="2">
    <citation type="submission" date="2020-10" db="UniProtKB">
        <authorList>
            <consortium name="WormBaseParasite"/>
        </authorList>
    </citation>
    <scope>IDENTIFICATION</scope>
</reference>
<reference evidence="2" key="1">
    <citation type="journal article" date="2013" name="Genetics">
        <title>The draft genome and transcriptome of Panagrellus redivivus are shaped by the harsh demands of a free-living lifestyle.</title>
        <authorList>
            <person name="Srinivasan J."/>
            <person name="Dillman A.R."/>
            <person name="Macchietto M.G."/>
            <person name="Heikkinen L."/>
            <person name="Lakso M."/>
            <person name="Fracchia K.M."/>
            <person name="Antoshechkin I."/>
            <person name="Mortazavi A."/>
            <person name="Wong G."/>
            <person name="Sternberg P.W."/>
        </authorList>
    </citation>
    <scope>NUCLEOTIDE SEQUENCE [LARGE SCALE GENOMIC DNA]</scope>
    <source>
        <strain evidence="2">MT8872</strain>
    </source>
</reference>
<name>A0A7E4V2X2_PANRE</name>
<feature type="transmembrane region" description="Helical" evidence="1">
    <location>
        <begin position="18"/>
        <end position="40"/>
    </location>
</feature>
<keyword evidence="2" id="KW-1185">Reference proteome</keyword>
<proteinExistence type="predicted"/>
<dbReference type="Proteomes" id="UP000492821">
    <property type="component" value="Unassembled WGS sequence"/>
</dbReference>